<reference evidence="3" key="1">
    <citation type="submission" date="2016-10" db="EMBL/GenBank/DDBJ databases">
        <authorList>
            <person name="Varghese N."/>
            <person name="Submissions S."/>
        </authorList>
    </citation>
    <scope>NUCLEOTIDE SEQUENCE [LARGE SCALE GENOMIC DNA]</scope>
    <source>
        <strain evidence="3">DSM 21620</strain>
    </source>
</reference>
<dbReference type="RefSeq" id="WP_093725959.1">
    <property type="nucleotide sequence ID" value="NZ_FMZB01000002.1"/>
</dbReference>
<dbReference type="EMBL" id="FMZB01000002">
    <property type="protein sequence ID" value="SDC33056.1"/>
    <property type="molecule type" value="Genomic_DNA"/>
</dbReference>
<proteinExistence type="predicted"/>
<dbReference type="Proteomes" id="UP000198666">
    <property type="component" value="Unassembled WGS sequence"/>
</dbReference>
<dbReference type="STRING" id="361279.SAMN05421663_10295"/>
<organism evidence="2 3">
    <name type="scientific">Terribacillus halophilus</name>
    <dbReference type="NCBI Taxonomy" id="361279"/>
    <lineage>
        <taxon>Bacteria</taxon>
        <taxon>Bacillati</taxon>
        <taxon>Bacillota</taxon>
        <taxon>Bacilli</taxon>
        <taxon>Bacillales</taxon>
        <taxon>Bacillaceae</taxon>
        <taxon>Terribacillus</taxon>
    </lineage>
</organism>
<accession>A0A1G6KRT2</accession>
<dbReference type="OrthoDB" id="2880836at2"/>
<dbReference type="InterPro" id="IPR009677">
    <property type="entry name" value="DUF1266"/>
</dbReference>
<dbReference type="AlphaFoldDB" id="A0A1G6KRT2"/>
<evidence type="ECO:0000259" key="1">
    <source>
        <dbReference type="Pfam" id="PF06889"/>
    </source>
</evidence>
<protein>
    <recommendedName>
        <fullName evidence="1">DUF1266 domain-containing protein</fullName>
    </recommendedName>
</protein>
<feature type="domain" description="DUF1266" evidence="1">
    <location>
        <begin position="56"/>
        <end position="223"/>
    </location>
</feature>
<evidence type="ECO:0000313" key="3">
    <source>
        <dbReference type="Proteomes" id="UP000198666"/>
    </source>
</evidence>
<sequence length="235" mass="27203">MSNNTKIDRKEIEKYLRHLSFMCHPGAMGVQIYLHREFRPILDKLTGELNLKKLTKDRGIQSPEELKQCINALTKKELSMHYKEVRNILAPLSMSERDGMVKQMEMTGWDGYRYWVVKSSMHVLPEAGITAYEIANFIYLCRVGRALHVLSPKEAFAKMLQAAQRAMELYSSWDAYMDAYIVGSAFNVKPEDDPKARPLKDHGRTHIYKLFMSSQTKLPKLPWRKEEIMSISASV</sequence>
<gene>
    <name evidence="2" type="ORF">SAMN05421663_10295</name>
</gene>
<name>A0A1G6KRT2_9BACI</name>
<evidence type="ECO:0000313" key="2">
    <source>
        <dbReference type="EMBL" id="SDC33056.1"/>
    </source>
</evidence>
<dbReference type="Pfam" id="PF06889">
    <property type="entry name" value="DUF1266"/>
    <property type="match status" value="1"/>
</dbReference>
<keyword evidence="3" id="KW-1185">Reference proteome</keyword>